<dbReference type="CDD" id="cd04301">
    <property type="entry name" value="NAT_SF"/>
    <property type="match status" value="1"/>
</dbReference>
<keyword evidence="2" id="KW-0808">Transferase</keyword>
<dbReference type="RefSeq" id="WP_053839653.1">
    <property type="nucleotide sequence ID" value="NZ_CP076250.1"/>
</dbReference>
<sequence>MRIVCLGEAPQHIAALAREHLQAFGPMLPEWALDEAEADLRSHRCDSGIPTSWIALDGDDWLGSVSLLQNDDARIRQFSPWLATLYVRPQARSGGVGAQLVAHCVQAAARLQVGYLYLYCEPRLVPYYQGLGWQPHAQLPLGPLQVTVMRIDTDALAAPAQSA</sequence>
<dbReference type="EMBL" id="CXOK01000003">
    <property type="protein sequence ID" value="CTP83165.1"/>
    <property type="molecule type" value="Genomic_DNA"/>
</dbReference>
<feature type="domain" description="N-acetyltransferase" evidence="1">
    <location>
        <begin position="1"/>
        <end position="154"/>
    </location>
</feature>
<dbReference type="Pfam" id="PF00583">
    <property type="entry name" value="Acetyltransf_1"/>
    <property type="match status" value="1"/>
</dbReference>
<gene>
    <name evidence="2" type="ORF">XTPLMG728_0129</name>
</gene>
<dbReference type="Proteomes" id="UP000041247">
    <property type="component" value="Unassembled WGS sequence"/>
</dbReference>
<organism evidence="2 3">
    <name type="scientific">Xanthomonas graminis pv. poae</name>
    <dbReference type="NCBI Taxonomy" id="227946"/>
    <lineage>
        <taxon>Bacteria</taxon>
        <taxon>Pseudomonadati</taxon>
        <taxon>Pseudomonadota</taxon>
        <taxon>Gammaproteobacteria</taxon>
        <taxon>Lysobacterales</taxon>
        <taxon>Lysobacteraceae</taxon>
        <taxon>Xanthomonas</taxon>
        <taxon>Xanthomonas translucens group</taxon>
        <taxon>Xanthomonas graminis</taxon>
    </lineage>
</organism>
<dbReference type="PROSITE" id="PS51186">
    <property type="entry name" value="GNAT"/>
    <property type="match status" value="1"/>
</dbReference>
<dbReference type="InterPro" id="IPR000182">
    <property type="entry name" value="GNAT_dom"/>
</dbReference>
<accession>A0A0K2ZIH3</accession>
<evidence type="ECO:0000313" key="2">
    <source>
        <dbReference type="EMBL" id="CTP83165.1"/>
    </source>
</evidence>
<dbReference type="SUPFAM" id="SSF55729">
    <property type="entry name" value="Acyl-CoA N-acyltransferases (Nat)"/>
    <property type="match status" value="1"/>
</dbReference>
<name>A0A0K2ZIH3_9XANT</name>
<evidence type="ECO:0000259" key="1">
    <source>
        <dbReference type="PROSITE" id="PS51186"/>
    </source>
</evidence>
<dbReference type="InterPro" id="IPR016181">
    <property type="entry name" value="Acyl_CoA_acyltransferase"/>
</dbReference>
<proteinExistence type="predicted"/>
<evidence type="ECO:0000313" key="3">
    <source>
        <dbReference type="Proteomes" id="UP000041247"/>
    </source>
</evidence>
<reference evidence="2 3" key="1">
    <citation type="submission" date="2015-07" db="EMBL/GenBank/DDBJ databases">
        <authorList>
            <person name="Noorani M."/>
        </authorList>
    </citation>
    <scope>NUCLEOTIDE SEQUENCE [LARGE SCALE GENOMIC DNA]</scope>
    <source>
        <strain evidence="2">LMG728</strain>
    </source>
</reference>
<protein>
    <submittedName>
        <fullName evidence="2">Acetyltransferase</fullName>
    </submittedName>
</protein>
<dbReference type="Gene3D" id="3.40.630.30">
    <property type="match status" value="1"/>
</dbReference>
<dbReference type="AlphaFoldDB" id="A0A0K2ZIH3"/>
<dbReference type="GO" id="GO:0016747">
    <property type="term" value="F:acyltransferase activity, transferring groups other than amino-acyl groups"/>
    <property type="evidence" value="ECO:0007669"/>
    <property type="project" value="InterPro"/>
</dbReference>